<name>A0A9D3Q9A3_MEGAT</name>
<keyword evidence="3" id="KW-1185">Reference proteome</keyword>
<feature type="compositionally biased region" description="Basic and acidic residues" evidence="1">
    <location>
        <begin position="78"/>
        <end position="87"/>
    </location>
</feature>
<protein>
    <recommendedName>
        <fullName evidence="4">Protein FAM240A</fullName>
    </recommendedName>
</protein>
<sequence length="98" mass="11467">MASKLLSKKAGPLKETLATANMNVALIHDKYSIKNFWEQKIENHYQMTENEETRMKNSALTRLRGEWTKRLESRTKHLKKVNEENLRKARPVQTADQA</sequence>
<comment type="caution">
    <text evidence="2">The sequence shown here is derived from an EMBL/GenBank/DDBJ whole genome shotgun (WGS) entry which is preliminary data.</text>
</comment>
<dbReference type="InterPro" id="IPR040261">
    <property type="entry name" value="FAM240"/>
</dbReference>
<proteinExistence type="predicted"/>
<dbReference type="PANTHER" id="PTHR40387">
    <property type="entry name" value="PROTEIN FAM240B"/>
    <property type="match status" value="1"/>
</dbReference>
<accession>A0A9D3Q9A3</accession>
<dbReference type="OrthoDB" id="8880235at2759"/>
<organism evidence="2 3">
    <name type="scientific">Megalops atlanticus</name>
    <name type="common">Tarpon</name>
    <name type="synonym">Clupea gigantea</name>
    <dbReference type="NCBI Taxonomy" id="7932"/>
    <lineage>
        <taxon>Eukaryota</taxon>
        <taxon>Metazoa</taxon>
        <taxon>Chordata</taxon>
        <taxon>Craniata</taxon>
        <taxon>Vertebrata</taxon>
        <taxon>Euteleostomi</taxon>
        <taxon>Actinopterygii</taxon>
        <taxon>Neopterygii</taxon>
        <taxon>Teleostei</taxon>
        <taxon>Elopiformes</taxon>
        <taxon>Megalopidae</taxon>
        <taxon>Megalops</taxon>
    </lineage>
</organism>
<evidence type="ECO:0000313" key="3">
    <source>
        <dbReference type="Proteomes" id="UP001046870"/>
    </source>
</evidence>
<evidence type="ECO:0000313" key="2">
    <source>
        <dbReference type="EMBL" id="KAG7481445.1"/>
    </source>
</evidence>
<evidence type="ECO:0000256" key="1">
    <source>
        <dbReference type="SAM" id="MobiDB-lite"/>
    </source>
</evidence>
<feature type="region of interest" description="Disordered" evidence="1">
    <location>
        <begin position="78"/>
        <end position="98"/>
    </location>
</feature>
<evidence type="ECO:0008006" key="4">
    <source>
        <dbReference type="Google" id="ProtNLM"/>
    </source>
</evidence>
<dbReference type="Proteomes" id="UP001046870">
    <property type="component" value="Chromosome 4"/>
</dbReference>
<dbReference type="EMBL" id="JAFDVH010000004">
    <property type="protein sequence ID" value="KAG7481445.1"/>
    <property type="molecule type" value="Genomic_DNA"/>
</dbReference>
<dbReference type="AlphaFoldDB" id="A0A9D3Q9A3"/>
<gene>
    <name evidence="2" type="ORF">MATL_G00066830</name>
</gene>
<reference evidence="2" key="1">
    <citation type="submission" date="2021-01" db="EMBL/GenBank/DDBJ databases">
        <authorList>
            <person name="Zahm M."/>
            <person name="Roques C."/>
            <person name="Cabau C."/>
            <person name="Klopp C."/>
            <person name="Donnadieu C."/>
            <person name="Jouanno E."/>
            <person name="Lampietro C."/>
            <person name="Louis A."/>
            <person name="Herpin A."/>
            <person name="Echchiki A."/>
            <person name="Berthelot C."/>
            <person name="Parey E."/>
            <person name="Roest-Crollius H."/>
            <person name="Braasch I."/>
            <person name="Postlethwait J."/>
            <person name="Bobe J."/>
            <person name="Montfort J."/>
            <person name="Bouchez O."/>
            <person name="Begum T."/>
            <person name="Mejri S."/>
            <person name="Adams A."/>
            <person name="Chen W.-J."/>
            <person name="Guiguen Y."/>
        </authorList>
    </citation>
    <scope>NUCLEOTIDE SEQUENCE</scope>
    <source>
        <strain evidence="2">YG-15Mar2019-1</strain>
        <tissue evidence="2">Brain</tissue>
    </source>
</reference>
<dbReference type="PANTHER" id="PTHR40387:SF1">
    <property type="entry name" value="PROTEIN FAM240B"/>
    <property type="match status" value="1"/>
</dbReference>